<reference evidence="2" key="1">
    <citation type="journal article" date="2015" name="Nature">
        <title>Complex archaea that bridge the gap between prokaryotes and eukaryotes.</title>
        <authorList>
            <person name="Spang A."/>
            <person name="Saw J.H."/>
            <person name="Jorgensen S.L."/>
            <person name="Zaremba-Niedzwiedzka K."/>
            <person name="Martijn J."/>
            <person name="Lind A.E."/>
            <person name="van Eijk R."/>
            <person name="Schleper C."/>
            <person name="Guy L."/>
            <person name="Ettema T.J."/>
        </authorList>
    </citation>
    <scope>NUCLEOTIDE SEQUENCE</scope>
</reference>
<proteinExistence type="predicted"/>
<comment type="caution">
    <text evidence="2">The sequence shown here is derived from an EMBL/GenBank/DDBJ whole genome shotgun (WGS) entry which is preliminary data.</text>
</comment>
<organism evidence="2">
    <name type="scientific">marine sediment metagenome</name>
    <dbReference type="NCBI Taxonomy" id="412755"/>
    <lineage>
        <taxon>unclassified sequences</taxon>
        <taxon>metagenomes</taxon>
        <taxon>ecological metagenomes</taxon>
    </lineage>
</organism>
<dbReference type="EMBL" id="LAZR01049863">
    <property type="protein sequence ID" value="KKK88646.1"/>
    <property type="molecule type" value="Genomic_DNA"/>
</dbReference>
<feature type="non-terminal residue" evidence="2">
    <location>
        <position position="27"/>
    </location>
</feature>
<protein>
    <submittedName>
        <fullName evidence="2">Uncharacterized protein</fullName>
    </submittedName>
</protein>
<dbReference type="AlphaFoldDB" id="A0A0F9BW50"/>
<evidence type="ECO:0000256" key="1">
    <source>
        <dbReference type="SAM" id="MobiDB-lite"/>
    </source>
</evidence>
<sequence>MPKGLKEKKEPAKGELLRELAALREKM</sequence>
<accession>A0A0F9BW50</accession>
<feature type="region of interest" description="Disordered" evidence="1">
    <location>
        <begin position="1"/>
        <end position="27"/>
    </location>
</feature>
<gene>
    <name evidence="2" type="ORF">LCGC14_2741040</name>
</gene>
<evidence type="ECO:0000313" key="2">
    <source>
        <dbReference type="EMBL" id="KKK88646.1"/>
    </source>
</evidence>
<name>A0A0F9BW50_9ZZZZ</name>